<evidence type="ECO:0000313" key="3">
    <source>
        <dbReference type="EMBL" id="NEJ74191.1"/>
    </source>
</evidence>
<organism evidence="3 4">
    <name type="scientific">Rhizobium phaseoli</name>
    <dbReference type="NCBI Taxonomy" id="396"/>
    <lineage>
        <taxon>Bacteria</taxon>
        <taxon>Pseudomonadati</taxon>
        <taxon>Pseudomonadota</taxon>
        <taxon>Alphaproteobacteria</taxon>
        <taxon>Hyphomicrobiales</taxon>
        <taxon>Rhizobiaceae</taxon>
        <taxon>Rhizobium/Agrobacterium group</taxon>
        <taxon>Rhizobium</taxon>
    </lineage>
</organism>
<protein>
    <submittedName>
        <fullName evidence="3">Metallophosphoesterase</fullName>
    </submittedName>
</protein>
<dbReference type="PANTHER" id="PTHR42850:SF2">
    <property type="entry name" value="BLL5683 PROTEIN"/>
    <property type="match status" value="1"/>
</dbReference>
<name>A0A7K3UL19_9HYPH</name>
<dbReference type="Pfam" id="PF12850">
    <property type="entry name" value="Metallophos_2"/>
    <property type="match status" value="1"/>
</dbReference>
<dbReference type="InterPro" id="IPR011152">
    <property type="entry name" value="Pesterase_MJ0912"/>
</dbReference>
<gene>
    <name evidence="3" type="ORF">GR197_27245</name>
</gene>
<dbReference type="Proteomes" id="UP000471753">
    <property type="component" value="Unassembled WGS sequence"/>
</dbReference>
<evidence type="ECO:0000313" key="4">
    <source>
        <dbReference type="Proteomes" id="UP000471753"/>
    </source>
</evidence>
<dbReference type="InterPro" id="IPR050126">
    <property type="entry name" value="Ap4A_hydrolase"/>
</dbReference>
<dbReference type="InterPro" id="IPR029052">
    <property type="entry name" value="Metallo-depent_PP-like"/>
</dbReference>
<dbReference type="EMBL" id="WUFT01000023">
    <property type="protein sequence ID" value="NEJ74191.1"/>
    <property type="molecule type" value="Genomic_DNA"/>
</dbReference>
<evidence type="ECO:0000259" key="2">
    <source>
        <dbReference type="Pfam" id="PF12850"/>
    </source>
</evidence>
<dbReference type="GO" id="GO:0005737">
    <property type="term" value="C:cytoplasm"/>
    <property type="evidence" value="ECO:0007669"/>
    <property type="project" value="TreeGrafter"/>
</dbReference>
<dbReference type="GO" id="GO:0016791">
    <property type="term" value="F:phosphatase activity"/>
    <property type="evidence" value="ECO:0007669"/>
    <property type="project" value="TreeGrafter"/>
</dbReference>
<comment type="caution">
    <text evidence="3">The sequence shown here is derived from an EMBL/GenBank/DDBJ whole genome shotgun (WGS) entry which is preliminary data.</text>
</comment>
<dbReference type="InterPro" id="IPR024654">
    <property type="entry name" value="Calcineurin-like_PHP_lpxH"/>
</dbReference>
<dbReference type="SUPFAM" id="SSF56300">
    <property type="entry name" value="Metallo-dependent phosphatases"/>
    <property type="match status" value="1"/>
</dbReference>
<reference evidence="3 4" key="1">
    <citation type="submission" date="2019-12" db="EMBL/GenBank/DDBJ databases">
        <title>Rhizobium genotypes associated with high levels of biological nitrogen fixation by grain legumes in a temperate-maritime cropping system.</title>
        <authorList>
            <person name="Maluk M."/>
            <person name="Francesc Ferrando Molina F."/>
            <person name="Lopez Del Egido L."/>
            <person name="Lafos M."/>
            <person name="Langarica-Fuentes A."/>
            <person name="Gebre Yohannes G."/>
            <person name="Young M.W."/>
            <person name="Martin P."/>
            <person name="Gantlett R."/>
            <person name="Kenicer G."/>
            <person name="Hawes C."/>
            <person name="Begg G.S."/>
            <person name="Quilliam R.S."/>
            <person name="Squire G.R."/>
            <person name="Poole P.S."/>
            <person name="Young P.W."/>
            <person name="Iannetta P.M."/>
            <person name="James E.K."/>
        </authorList>
    </citation>
    <scope>NUCLEOTIDE SEQUENCE [LARGE SCALE GENOMIC DNA]</scope>
    <source>
        <strain evidence="3 4">JHI366</strain>
    </source>
</reference>
<feature type="domain" description="Calcineurin-like phosphoesterase" evidence="2">
    <location>
        <begin position="1"/>
        <end position="180"/>
    </location>
</feature>
<proteinExistence type="inferred from homology"/>
<dbReference type="PIRSF" id="PIRSF000883">
    <property type="entry name" value="Pesterase_MJ0912"/>
    <property type="match status" value="1"/>
</dbReference>
<dbReference type="PANTHER" id="PTHR42850">
    <property type="entry name" value="METALLOPHOSPHOESTERASE"/>
    <property type="match status" value="1"/>
</dbReference>
<comment type="similarity">
    <text evidence="1">Belongs to the metallophosphoesterase superfamily. YfcE family.</text>
</comment>
<evidence type="ECO:0000256" key="1">
    <source>
        <dbReference type="ARBA" id="ARBA00008950"/>
    </source>
</evidence>
<dbReference type="Gene3D" id="3.60.21.10">
    <property type="match status" value="1"/>
</dbReference>
<sequence length="246" mass="27031">MRFAAIADIHGNHLALEAVLTDIRAEGIEDIVNLGDFFSGPLEAGRTADLLMPLGLTSVRGNHDRYLIEQDPASMHASDASAHRQLTPSHLDWIRSLPFDNVYRGEVYLCHATPKDDNLYWLESVSAEGVVFLKPIEAIEALAEGIDLPLILCGHSHLPRAVRLSDGRLIVNPGSVGCPAYDDVLPYYHKVEAGHPLAGYAILEKTAAGWTWQFRNVAYDHMAMSALAAERGRRDWASALAAGWVR</sequence>
<dbReference type="AlphaFoldDB" id="A0A7K3UL19"/>
<accession>A0A7K3UL19</accession>
<dbReference type="CDD" id="cd00838">
    <property type="entry name" value="MPP_superfamily"/>
    <property type="match status" value="1"/>
</dbReference>
<dbReference type="RefSeq" id="WP_164015260.1">
    <property type="nucleotide sequence ID" value="NZ_WUFT01000023.1"/>
</dbReference>